<dbReference type="AlphaFoldDB" id="A0A7Y6BAW2"/>
<dbReference type="Pfam" id="PF00288">
    <property type="entry name" value="GHMP_kinases_N"/>
    <property type="match status" value="1"/>
</dbReference>
<keyword evidence="5 9" id="KW-0418">Kinase</keyword>
<reference evidence="9" key="1">
    <citation type="journal article" date="2014" name="Int. J. Syst. Evol. Microbiol.">
        <title>Complete genome sequence of Corynebacterium casei LMG S-19264T (=DSM 44701T), isolated from a smear-ripened cheese.</title>
        <authorList>
            <consortium name="US DOE Joint Genome Institute (JGI-PGF)"/>
            <person name="Walter F."/>
            <person name="Albersmeier A."/>
            <person name="Kalinowski J."/>
            <person name="Ruckert C."/>
        </authorList>
    </citation>
    <scope>NUCLEOTIDE SEQUENCE</scope>
    <source>
        <strain evidence="9">JCM 1480</strain>
    </source>
</reference>
<evidence type="ECO:0000313" key="9">
    <source>
        <dbReference type="EMBL" id="GGL06641.1"/>
    </source>
</evidence>
<evidence type="ECO:0000313" key="11">
    <source>
        <dbReference type="Proteomes" id="UP000648535"/>
    </source>
</evidence>
<dbReference type="Gene3D" id="3.30.70.890">
    <property type="entry name" value="GHMP kinase, C-terminal domain"/>
    <property type="match status" value="1"/>
</dbReference>
<dbReference type="InterPro" id="IPR013750">
    <property type="entry name" value="GHMP_kinase_C_dom"/>
</dbReference>
<evidence type="ECO:0000259" key="7">
    <source>
        <dbReference type="Pfam" id="PF00288"/>
    </source>
</evidence>
<proteinExistence type="predicted"/>
<dbReference type="GO" id="GO:0005524">
    <property type="term" value="F:ATP binding"/>
    <property type="evidence" value="ECO:0007669"/>
    <property type="project" value="UniProtKB-KW"/>
</dbReference>
<keyword evidence="12" id="KW-1185">Reference proteome</keyword>
<dbReference type="Gene3D" id="3.30.230.10">
    <property type="match status" value="1"/>
</dbReference>
<dbReference type="SUPFAM" id="SSF54211">
    <property type="entry name" value="Ribosomal protein S5 domain 2-like"/>
    <property type="match status" value="1"/>
</dbReference>
<keyword evidence="3 10" id="KW-0808">Transferase</keyword>
<dbReference type="UniPathway" id="UPA00057">
    <property type="reaction ID" value="UER00099"/>
</dbReference>
<dbReference type="InterPro" id="IPR006204">
    <property type="entry name" value="GHMP_kinase_N_dom"/>
</dbReference>
<evidence type="ECO:0000256" key="4">
    <source>
        <dbReference type="ARBA" id="ARBA00022741"/>
    </source>
</evidence>
<dbReference type="Pfam" id="PF08544">
    <property type="entry name" value="GHMP_kinases_C"/>
    <property type="match status" value="1"/>
</dbReference>
<dbReference type="PANTHER" id="PTHR31814">
    <property type="match status" value="1"/>
</dbReference>
<comment type="pathway">
    <text evidence="1">Isoprenoid biosynthesis; isopentenyl diphosphate biosynthesis via mevalonate pathway; isopentenyl diphosphate from (R)-mevalonate: step 2/3.</text>
</comment>
<dbReference type="PANTHER" id="PTHR31814:SF2">
    <property type="entry name" value="PHOSPHOMEVALONATE KINASE"/>
    <property type="match status" value="1"/>
</dbReference>
<evidence type="ECO:0000256" key="6">
    <source>
        <dbReference type="ARBA" id="ARBA00022840"/>
    </source>
</evidence>
<reference evidence="9" key="2">
    <citation type="submission" date="2020-09" db="EMBL/GenBank/DDBJ databases">
        <authorList>
            <person name="Sun Q."/>
            <person name="Ohkuma M."/>
        </authorList>
    </citation>
    <scope>NUCLEOTIDE SEQUENCE</scope>
    <source>
        <strain evidence="9">JCM 1480</strain>
    </source>
</reference>
<feature type="domain" description="GHMP kinase C-terminal" evidence="8">
    <location>
        <begin position="277"/>
        <end position="347"/>
    </location>
</feature>
<dbReference type="InterPro" id="IPR005917">
    <property type="entry name" value="Pmev_kinase_bact"/>
</dbReference>
<dbReference type="Proteomes" id="UP000648535">
    <property type="component" value="Unassembled WGS sequence"/>
</dbReference>
<organism evidence="9 11">
    <name type="scientific">Curtobacterium luteum</name>
    <dbReference type="NCBI Taxonomy" id="33881"/>
    <lineage>
        <taxon>Bacteria</taxon>
        <taxon>Bacillati</taxon>
        <taxon>Actinomycetota</taxon>
        <taxon>Actinomycetes</taxon>
        <taxon>Micrococcales</taxon>
        <taxon>Microbacteriaceae</taxon>
        <taxon>Curtobacterium</taxon>
    </lineage>
</organism>
<dbReference type="RefSeq" id="WP_175328018.1">
    <property type="nucleotide sequence ID" value="NZ_BMOI01000012.1"/>
</dbReference>
<dbReference type="NCBIfam" id="TIGR01220">
    <property type="entry name" value="Pmev_kin_Gr_pos"/>
    <property type="match status" value="1"/>
</dbReference>
<evidence type="ECO:0000256" key="2">
    <source>
        <dbReference type="ARBA" id="ARBA00012958"/>
    </source>
</evidence>
<dbReference type="InterPro" id="IPR014721">
    <property type="entry name" value="Ribsml_uS5_D2-typ_fold_subgr"/>
</dbReference>
<keyword evidence="6" id="KW-0067">ATP-binding</keyword>
<evidence type="ECO:0000256" key="1">
    <source>
        <dbReference type="ARBA" id="ARBA00005017"/>
    </source>
</evidence>
<dbReference type="EMBL" id="JAFBCG010000001">
    <property type="protein sequence ID" value="MBM7802595.1"/>
    <property type="molecule type" value="Genomic_DNA"/>
</dbReference>
<evidence type="ECO:0000313" key="10">
    <source>
        <dbReference type="EMBL" id="MBM7802595.1"/>
    </source>
</evidence>
<evidence type="ECO:0000259" key="8">
    <source>
        <dbReference type="Pfam" id="PF08544"/>
    </source>
</evidence>
<dbReference type="SUPFAM" id="SSF55060">
    <property type="entry name" value="GHMP Kinase, C-terminal domain"/>
    <property type="match status" value="1"/>
</dbReference>
<protein>
    <recommendedName>
        <fullName evidence="2">phosphomevalonate kinase</fullName>
        <ecNumber evidence="2">2.7.4.2</ecNumber>
    </recommendedName>
</protein>
<sequence>MIEFRAHGKLFVAGEYAVVEPGQPSVLIALDRAITARVSEGRGAGSVHSEEYGHLPLTWTRAEDGLALDREHHPYDYVMATIDLVEKLRAERGIAPRFHDLRIQSQLDDASGRKFGLGSSAAVTVATVGALDRFYGLGLSQRDRFRVALLATIRVNPRASGGDLAASTFGGWLRYSAPDRELLAALLQPSPDRGDGSVSGILDDTDAWTGFDVQRLPAPADLRLLVGWTGSPASTTKLVSVVREHRNGGYQAFLDESRACVDDLTTGLQTGDAERTLDALRRARVLLQRLGASVGSQIETDRLATLCDVVEAAGGAAKPSGAGGGDCGIALVPADTDLTAIHRAWEAHDIRHLSVAVQAPEGDLDD</sequence>
<dbReference type="GO" id="GO:0004631">
    <property type="term" value="F:phosphomevalonate kinase activity"/>
    <property type="evidence" value="ECO:0007669"/>
    <property type="project" value="UniProtKB-EC"/>
</dbReference>
<dbReference type="EC" id="2.7.4.2" evidence="2"/>
<reference evidence="10 12" key="3">
    <citation type="submission" date="2021-01" db="EMBL/GenBank/DDBJ databases">
        <title>Sequencing the genomes of 1000 actinobacteria strains.</title>
        <authorList>
            <person name="Klenk H.-P."/>
        </authorList>
    </citation>
    <scope>NUCLEOTIDE SEQUENCE [LARGE SCALE GENOMIC DNA]</scope>
    <source>
        <strain evidence="10 12">DSM 20542</strain>
    </source>
</reference>
<feature type="domain" description="GHMP kinase N-terminal" evidence="7">
    <location>
        <begin position="84"/>
        <end position="171"/>
    </location>
</feature>
<gene>
    <name evidence="9" type="primary">mvaK</name>
    <name evidence="9" type="ORF">GCM10009769_26180</name>
    <name evidence="10" type="ORF">JOE58_001846</name>
</gene>
<dbReference type="InterPro" id="IPR036554">
    <property type="entry name" value="GHMP_kinase_C_sf"/>
</dbReference>
<dbReference type="InterPro" id="IPR020568">
    <property type="entry name" value="Ribosomal_Su5_D2-typ_SF"/>
</dbReference>
<dbReference type="Proteomes" id="UP000746584">
    <property type="component" value="Unassembled WGS sequence"/>
</dbReference>
<keyword evidence="4" id="KW-0547">Nucleotide-binding</keyword>
<dbReference type="EMBL" id="BMOI01000012">
    <property type="protein sequence ID" value="GGL06641.1"/>
    <property type="molecule type" value="Genomic_DNA"/>
</dbReference>
<dbReference type="GO" id="GO:0019287">
    <property type="term" value="P:isopentenyl diphosphate biosynthetic process, mevalonate pathway"/>
    <property type="evidence" value="ECO:0007669"/>
    <property type="project" value="UniProtKB-UniPathway"/>
</dbReference>
<dbReference type="PRINTS" id="PR00959">
    <property type="entry name" value="MEVGALKINASE"/>
</dbReference>
<evidence type="ECO:0000313" key="12">
    <source>
        <dbReference type="Proteomes" id="UP000746584"/>
    </source>
</evidence>
<evidence type="ECO:0000256" key="3">
    <source>
        <dbReference type="ARBA" id="ARBA00022679"/>
    </source>
</evidence>
<evidence type="ECO:0000256" key="5">
    <source>
        <dbReference type="ARBA" id="ARBA00022777"/>
    </source>
</evidence>
<comment type="caution">
    <text evidence="9">The sequence shown here is derived from an EMBL/GenBank/DDBJ whole genome shotgun (WGS) entry which is preliminary data.</text>
</comment>
<accession>A0A7Y6BAW2</accession>
<name>A0A7Y6BAW2_9MICO</name>
<dbReference type="InterPro" id="IPR035102">
    <property type="entry name" value="Phosphomevalonate_kinase"/>
</dbReference>